<dbReference type="InterPro" id="IPR007627">
    <property type="entry name" value="RNA_pol_sigma70_r2"/>
</dbReference>
<comment type="similarity">
    <text evidence="1">Belongs to the sigma-70 factor family. ECF subfamily.</text>
</comment>
<dbReference type="Gene3D" id="1.10.10.10">
    <property type="entry name" value="Winged helix-like DNA-binding domain superfamily/Winged helix DNA-binding domain"/>
    <property type="match status" value="1"/>
</dbReference>
<accession>A0A2A9E016</accession>
<evidence type="ECO:0000256" key="3">
    <source>
        <dbReference type="ARBA" id="ARBA00023015"/>
    </source>
</evidence>
<dbReference type="InterPro" id="IPR014305">
    <property type="entry name" value="RNA_pol_sigma-G_actinobac"/>
</dbReference>
<keyword evidence="5" id="KW-0804">Transcription</keyword>
<evidence type="ECO:0000259" key="7">
    <source>
        <dbReference type="Pfam" id="PF08281"/>
    </source>
</evidence>
<dbReference type="InterPro" id="IPR036388">
    <property type="entry name" value="WH-like_DNA-bd_sf"/>
</dbReference>
<evidence type="ECO:0000313" key="9">
    <source>
        <dbReference type="Proteomes" id="UP000221369"/>
    </source>
</evidence>
<evidence type="ECO:0000256" key="2">
    <source>
        <dbReference type="ARBA" id="ARBA00011344"/>
    </source>
</evidence>
<feature type="domain" description="RNA polymerase sigma factor 70 region 4 type 2" evidence="7">
    <location>
        <begin position="128"/>
        <end position="180"/>
    </location>
</feature>
<dbReference type="Gene3D" id="1.10.1740.10">
    <property type="match status" value="1"/>
</dbReference>
<dbReference type="Pfam" id="PF08281">
    <property type="entry name" value="Sigma70_r4_2"/>
    <property type="match status" value="1"/>
</dbReference>
<gene>
    <name evidence="8" type="ORF">ATJ78_2704</name>
</gene>
<dbReference type="AlphaFoldDB" id="A0A2A9E016"/>
<evidence type="ECO:0000256" key="5">
    <source>
        <dbReference type="ARBA" id="ARBA00023163"/>
    </source>
</evidence>
<dbReference type="InterPro" id="IPR052704">
    <property type="entry name" value="ECF_Sigma-70_Domain"/>
</dbReference>
<dbReference type="Pfam" id="PF04542">
    <property type="entry name" value="Sigma70_r2"/>
    <property type="match status" value="1"/>
</dbReference>
<dbReference type="PANTHER" id="PTHR30173">
    <property type="entry name" value="SIGMA 19 FACTOR"/>
    <property type="match status" value="1"/>
</dbReference>
<reference evidence="8 9" key="1">
    <citation type="submission" date="2017-10" db="EMBL/GenBank/DDBJ databases">
        <title>Sequencing the genomes of 1000 actinobacteria strains.</title>
        <authorList>
            <person name="Klenk H.-P."/>
        </authorList>
    </citation>
    <scope>NUCLEOTIDE SEQUENCE [LARGE SCALE GENOMIC DNA]</scope>
    <source>
        <strain evidence="8 9">DSM 21798</strain>
    </source>
</reference>
<evidence type="ECO:0000256" key="1">
    <source>
        <dbReference type="ARBA" id="ARBA00010641"/>
    </source>
</evidence>
<keyword evidence="4" id="KW-0731">Sigma factor</keyword>
<dbReference type="GO" id="GO:0003677">
    <property type="term" value="F:DNA binding"/>
    <property type="evidence" value="ECO:0007669"/>
    <property type="project" value="InterPro"/>
</dbReference>
<dbReference type="EMBL" id="PDJE01000001">
    <property type="protein sequence ID" value="PFG31725.1"/>
    <property type="molecule type" value="Genomic_DNA"/>
</dbReference>
<dbReference type="GO" id="GO:0016987">
    <property type="term" value="F:sigma factor activity"/>
    <property type="evidence" value="ECO:0007669"/>
    <property type="project" value="UniProtKB-KW"/>
</dbReference>
<dbReference type="InterPro" id="IPR014284">
    <property type="entry name" value="RNA_pol_sigma-70_dom"/>
</dbReference>
<comment type="caution">
    <text evidence="8">The sequence shown here is derived from an EMBL/GenBank/DDBJ whole genome shotgun (WGS) entry which is preliminary data.</text>
</comment>
<feature type="domain" description="RNA polymerase sigma-70 region 2" evidence="6">
    <location>
        <begin position="11"/>
        <end position="78"/>
    </location>
</feature>
<dbReference type="InterPro" id="IPR032710">
    <property type="entry name" value="NTF2-like_dom_sf"/>
</dbReference>
<dbReference type="Proteomes" id="UP000221369">
    <property type="component" value="Unassembled WGS sequence"/>
</dbReference>
<dbReference type="PANTHER" id="PTHR30173:SF36">
    <property type="entry name" value="ECF RNA POLYMERASE SIGMA FACTOR SIGJ"/>
    <property type="match status" value="1"/>
</dbReference>
<dbReference type="NCBIfam" id="NF006089">
    <property type="entry name" value="PRK08241.1"/>
    <property type="match status" value="1"/>
</dbReference>
<dbReference type="NCBIfam" id="TIGR02960">
    <property type="entry name" value="SigX5"/>
    <property type="match status" value="1"/>
</dbReference>
<dbReference type="SUPFAM" id="SSF54427">
    <property type="entry name" value="NTF2-like"/>
    <property type="match status" value="1"/>
</dbReference>
<sequence length="321" mass="35367">MDGIVSAEKLESLRQPLIRHCYRMLGSAADAEDAVQDTLIRAHERRDQYDPSRGALRTWLYRIATRICLDRLRGADRRMLFGGPEHMDGDDLGVPLPPHRWVEPVPGARLFGTDDPADTAVERETVRLAFVALLQHLPAKQRAVLVLRDVLAYSAAECADILDTSVASVTSALQRARARLADAREIEDAVALSAPQVELLERYVDAFESHDVAGLTNLLCADARTSMPPFDWWIRGGSAIATLMGATDDCARDRFIVVDVNGAPGLGQYRPDEHDVLRPFALIAVEARDGQIARTTTFLGMGDRFADFGLPDVFPHSSAVR</sequence>
<dbReference type="SUPFAM" id="SSF88946">
    <property type="entry name" value="Sigma2 domain of RNA polymerase sigma factors"/>
    <property type="match status" value="1"/>
</dbReference>
<comment type="subunit">
    <text evidence="2">Interacts transiently with the RNA polymerase catalytic core formed by RpoA, RpoB, RpoC and RpoZ (2 alpha, 1 beta, 1 beta' and 1 omega subunit) to form the RNA polymerase holoenzyme that can initiate transcription.</text>
</comment>
<dbReference type="InterPro" id="IPR013324">
    <property type="entry name" value="RNA_pol_sigma_r3/r4-like"/>
</dbReference>
<dbReference type="InterPro" id="IPR013325">
    <property type="entry name" value="RNA_pol_sigma_r2"/>
</dbReference>
<keyword evidence="3" id="KW-0805">Transcription regulation</keyword>
<dbReference type="RefSeq" id="WP_098408703.1">
    <property type="nucleotide sequence ID" value="NZ_PDJE01000001.1"/>
</dbReference>
<organism evidence="8 9">
    <name type="scientific">Paramicrobacterium agarici</name>
    <dbReference type="NCBI Taxonomy" id="630514"/>
    <lineage>
        <taxon>Bacteria</taxon>
        <taxon>Bacillati</taxon>
        <taxon>Actinomycetota</taxon>
        <taxon>Actinomycetes</taxon>
        <taxon>Micrococcales</taxon>
        <taxon>Microbacteriaceae</taxon>
        <taxon>Paramicrobacterium</taxon>
    </lineage>
</organism>
<evidence type="ECO:0000313" key="8">
    <source>
        <dbReference type="EMBL" id="PFG31725.1"/>
    </source>
</evidence>
<dbReference type="NCBIfam" id="TIGR02937">
    <property type="entry name" value="sigma70-ECF"/>
    <property type="match status" value="1"/>
</dbReference>
<proteinExistence type="inferred from homology"/>
<dbReference type="InterPro" id="IPR013249">
    <property type="entry name" value="RNA_pol_sigma70_r4_t2"/>
</dbReference>
<keyword evidence="9" id="KW-1185">Reference proteome</keyword>
<dbReference type="GO" id="GO:0006352">
    <property type="term" value="P:DNA-templated transcription initiation"/>
    <property type="evidence" value="ECO:0007669"/>
    <property type="project" value="InterPro"/>
</dbReference>
<evidence type="ECO:0000256" key="4">
    <source>
        <dbReference type="ARBA" id="ARBA00023082"/>
    </source>
</evidence>
<protein>
    <submittedName>
        <fullName evidence="8">RNA polymerase ECF family sigma subunit</fullName>
    </submittedName>
</protein>
<dbReference type="SUPFAM" id="SSF88659">
    <property type="entry name" value="Sigma3 and sigma4 domains of RNA polymerase sigma factors"/>
    <property type="match status" value="1"/>
</dbReference>
<evidence type="ECO:0000259" key="6">
    <source>
        <dbReference type="Pfam" id="PF04542"/>
    </source>
</evidence>
<name>A0A2A9E016_9MICO</name>
<dbReference type="Gene3D" id="3.10.450.50">
    <property type="match status" value="1"/>
</dbReference>